<protein>
    <submittedName>
        <fullName evidence="1">DUF3800 domain-containing protein</fullName>
    </submittedName>
</protein>
<dbReference type="Proteomes" id="UP000452293">
    <property type="component" value="Unassembled WGS sequence"/>
</dbReference>
<gene>
    <name evidence="1" type="ORF">GT718_08535</name>
</gene>
<dbReference type="EMBL" id="WWVW01000013">
    <property type="protein sequence ID" value="MZL77408.1"/>
    <property type="molecule type" value="Genomic_DNA"/>
</dbReference>
<reference evidence="1 2" key="1">
    <citation type="journal article" date="2019" name="Nat. Med.">
        <title>A library of human gut bacterial isolates paired with longitudinal multiomics data enables mechanistic microbiome research.</title>
        <authorList>
            <person name="Poyet M."/>
            <person name="Groussin M."/>
            <person name="Gibbons S.M."/>
            <person name="Avila-Pacheco J."/>
            <person name="Jiang X."/>
            <person name="Kearney S.M."/>
            <person name="Perrotta A.R."/>
            <person name="Berdy B."/>
            <person name="Zhao S."/>
            <person name="Lieberman T.D."/>
            <person name="Swanson P.K."/>
            <person name="Smith M."/>
            <person name="Roesemann S."/>
            <person name="Alexander J.E."/>
            <person name="Rich S.A."/>
            <person name="Livny J."/>
            <person name="Vlamakis H."/>
            <person name="Clish C."/>
            <person name="Bullock K."/>
            <person name="Deik A."/>
            <person name="Scott J."/>
            <person name="Pierce K.A."/>
            <person name="Xavier R.J."/>
            <person name="Alm E.J."/>
        </authorList>
    </citation>
    <scope>NUCLEOTIDE SEQUENCE [LARGE SCALE GENOMIC DNA]</scope>
    <source>
        <strain evidence="1 2">BIOML-A1</strain>
    </source>
</reference>
<comment type="caution">
    <text evidence="1">The sequence shown here is derived from an EMBL/GenBank/DDBJ whole genome shotgun (WGS) entry which is preliminary data.</text>
</comment>
<name>A0ABW9X392_9FIRM</name>
<dbReference type="InterPro" id="IPR024524">
    <property type="entry name" value="DUF3800"/>
</dbReference>
<accession>A0ABW9X392</accession>
<sequence>MEEKNEFNQLSFLTSQDFTFGNAPLYFENIPDELKKSEDIKKIVNYNNRNKGIITNDFLIWALETGISYDVISWFIKDFSGQSDQELLWIIDSFFKCYTIYLDESNNCVKFRFKDIKGNTNVKWYNDFVLSGIAFEGDSDPIRIEELFRKFELQKNITDVKLKHIANYNGEDSERFVDILKSDKVSILLETLLQSNRVYIHWATQNLLYYSLVDIVDSVLELPFIHDEVKNILYNYAVNDQEGLLSLLAQYDYPNIKEDKISSFCEQLICWIESLTPQSIEEDFALELLRQGTKTSRRINHLLFLEDNTDKLLIENFVPIYAMRAVAFPNSNIHFDKCGIVESNIQTYIDTYCVNKAPNYDFLNSKNSRWIQLSDMVSGINGALMAYVNLHDIRSIRERLRYFDETQNRNLVMFMKLRKISSRKNKYFDNMSKNLQQIERIQFLMEYCNL</sequence>
<proteinExistence type="predicted"/>
<organism evidence="1 2">
    <name type="scientific">Blautia massiliensis</name>
    <name type="common">ex Durand et al. 2017</name>
    <dbReference type="NCBI Taxonomy" id="1737424"/>
    <lineage>
        <taxon>Bacteria</taxon>
        <taxon>Bacillati</taxon>
        <taxon>Bacillota</taxon>
        <taxon>Clostridia</taxon>
        <taxon>Lachnospirales</taxon>
        <taxon>Lachnospiraceae</taxon>
        <taxon>Blautia</taxon>
    </lineage>
</organism>
<evidence type="ECO:0000313" key="1">
    <source>
        <dbReference type="EMBL" id="MZL77408.1"/>
    </source>
</evidence>
<dbReference type="Pfam" id="PF12686">
    <property type="entry name" value="DUF3800"/>
    <property type="match status" value="1"/>
</dbReference>
<evidence type="ECO:0000313" key="2">
    <source>
        <dbReference type="Proteomes" id="UP000452293"/>
    </source>
</evidence>
<keyword evidence="2" id="KW-1185">Reference proteome</keyword>
<dbReference type="RefSeq" id="WP_129975080.1">
    <property type="nucleotide sequence ID" value="NZ_JAFIKS010000001.1"/>
</dbReference>